<gene>
    <name evidence="2" type="ORF">Ahu01nite_018260</name>
</gene>
<dbReference type="Pfam" id="PF07812">
    <property type="entry name" value="TfuA"/>
    <property type="match status" value="1"/>
</dbReference>
<reference evidence="2 3" key="1">
    <citation type="submission" date="2021-01" db="EMBL/GenBank/DDBJ databases">
        <title>Whole genome shotgun sequence of Actinoplanes humidus NBRC 14915.</title>
        <authorList>
            <person name="Komaki H."/>
            <person name="Tamura T."/>
        </authorList>
    </citation>
    <scope>NUCLEOTIDE SEQUENCE [LARGE SCALE GENOMIC DNA]</scope>
    <source>
        <strain evidence="2 3">NBRC 14915</strain>
    </source>
</reference>
<organism evidence="2 3">
    <name type="scientific">Winogradskya humida</name>
    <dbReference type="NCBI Taxonomy" id="113566"/>
    <lineage>
        <taxon>Bacteria</taxon>
        <taxon>Bacillati</taxon>
        <taxon>Actinomycetota</taxon>
        <taxon>Actinomycetes</taxon>
        <taxon>Micromonosporales</taxon>
        <taxon>Micromonosporaceae</taxon>
        <taxon>Winogradskya</taxon>
    </lineage>
</organism>
<comment type="caution">
    <text evidence="2">The sequence shown here is derived from an EMBL/GenBank/DDBJ whole genome shotgun (WGS) entry which is preliminary data.</text>
</comment>
<dbReference type="Proteomes" id="UP000603200">
    <property type="component" value="Unassembled WGS sequence"/>
</dbReference>
<evidence type="ECO:0000259" key="1">
    <source>
        <dbReference type="Pfam" id="PF07812"/>
    </source>
</evidence>
<proteinExistence type="predicted"/>
<name>A0ABQ3ZJG0_9ACTN</name>
<feature type="domain" description="TfuA-like core" evidence="1">
    <location>
        <begin position="52"/>
        <end position="142"/>
    </location>
</feature>
<protein>
    <recommendedName>
        <fullName evidence="1">TfuA-like core domain-containing protein</fullName>
    </recommendedName>
</protein>
<dbReference type="InterPro" id="IPR012924">
    <property type="entry name" value="TfuA_core"/>
</dbReference>
<dbReference type="RefSeq" id="WP_203835974.1">
    <property type="nucleotide sequence ID" value="NZ_BAAATV010000003.1"/>
</dbReference>
<evidence type="ECO:0000313" key="2">
    <source>
        <dbReference type="EMBL" id="GIE18724.1"/>
    </source>
</evidence>
<evidence type="ECO:0000313" key="3">
    <source>
        <dbReference type="Proteomes" id="UP000603200"/>
    </source>
</evidence>
<dbReference type="EMBL" id="BOMN01000022">
    <property type="protein sequence ID" value="GIE18724.1"/>
    <property type="molecule type" value="Genomic_DNA"/>
</dbReference>
<keyword evidence="3" id="KW-1185">Reference proteome</keyword>
<sequence length="425" mass="46504">MTPATVVVYAGPTISATDIHRVLPAAEIRPPAARGDLLARDWRPGDVAVLIDGYFRERRSVGHKEILRLIDAGVRVLGAASMGALRAAELAPCGMHGVGDVYEMYRSGRIDGDDEVGMLHGPAELGYPARTVALVNLRYGCDEGGFGPRIVAAAKAMPFMDRTWAELAAAVEEPDRVALLALEHRIGSGEWDLKRRDALAALRVAAAPGVTPAVHQAVPFAVIAEHQALDRRTRREYAPGRWMSDLDVLTAARLFDDGYPEVHERVLTGLLDGFAAAGGTSTAEYAYAKLGVDDPLPDALAGWLTDAEMVRLPPAERITQVLVRVWPVWHSSDWRPAVLEALRGSERWDQWCDLVVRADEAAEQARFRVAVPPPAVCAQLFLRHWRGPGTAPRVEMARRGFSSPEELGGAVRRYFAYDMSRRGTR</sequence>
<accession>A0ABQ3ZJG0</accession>